<evidence type="ECO:0000256" key="4">
    <source>
        <dbReference type="ARBA" id="ARBA00023125"/>
    </source>
</evidence>
<dbReference type="EMBL" id="JBEDUW010000001">
    <property type="protein sequence ID" value="KAK9948461.1"/>
    <property type="molecule type" value="Genomic_DNA"/>
</dbReference>
<dbReference type="SUPFAM" id="SSF159042">
    <property type="entry name" value="Plus3-like"/>
    <property type="match status" value="1"/>
</dbReference>
<feature type="domain" description="DM2" evidence="11">
    <location>
        <begin position="307"/>
        <end position="390"/>
    </location>
</feature>
<dbReference type="PROSITE" id="PS50103">
    <property type="entry name" value="ZF_C3H1"/>
    <property type="match status" value="1"/>
</dbReference>
<dbReference type="GO" id="GO:0003677">
    <property type="term" value="F:DNA binding"/>
    <property type="evidence" value="ECO:0007669"/>
    <property type="project" value="UniProtKB-KW"/>
</dbReference>
<keyword evidence="13" id="KW-1185">Reference proteome</keyword>
<dbReference type="InterPro" id="IPR011011">
    <property type="entry name" value="Znf_FYVE_PHD"/>
</dbReference>
<dbReference type="InterPro" id="IPR013083">
    <property type="entry name" value="Znf_RING/FYVE/PHD"/>
</dbReference>
<keyword evidence="2 5" id="KW-0863">Zinc-finger</keyword>
<dbReference type="InterPro" id="IPR058668">
    <property type="entry name" value="NERD_dom"/>
</dbReference>
<feature type="compositionally biased region" description="Basic and acidic residues" evidence="6">
    <location>
        <begin position="600"/>
        <end position="626"/>
    </location>
</feature>
<dbReference type="PROSITE" id="PS50016">
    <property type="entry name" value="ZF_PHD_2"/>
    <property type="match status" value="1"/>
</dbReference>
<dbReference type="InterPro" id="IPR035445">
    <property type="entry name" value="GYF-like_dom_sf"/>
</dbReference>
<feature type="compositionally biased region" description="Basic residues" evidence="6">
    <location>
        <begin position="80"/>
        <end position="99"/>
    </location>
</feature>
<dbReference type="SMART" id="SM00444">
    <property type="entry name" value="GYF"/>
    <property type="match status" value="1"/>
</dbReference>
<dbReference type="Gene3D" id="1.10.245.10">
    <property type="entry name" value="SWIB/MDM2 domain"/>
    <property type="match status" value="1"/>
</dbReference>
<dbReference type="SMART" id="SM00719">
    <property type="entry name" value="Plus3"/>
    <property type="match status" value="1"/>
</dbReference>
<dbReference type="SUPFAM" id="SSF90229">
    <property type="entry name" value="CCCH zinc finger"/>
    <property type="match status" value="1"/>
</dbReference>
<dbReference type="SUPFAM" id="SSF55277">
    <property type="entry name" value="GYF domain"/>
    <property type="match status" value="1"/>
</dbReference>
<dbReference type="SMART" id="SM00151">
    <property type="entry name" value="SWIB"/>
    <property type="match status" value="1"/>
</dbReference>
<feature type="compositionally biased region" description="Polar residues" evidence="6">
    <location>
        <begin position="668"/>
        <end position="678"/>
    </location>
</feature>
<dbReference type="InterPro" id="IPR000571">
    <property type="entry name" value="Znf_CCCH"/>
</dbReference>
<dbReference type="GO" id="GO:0008270">
    <property type="term" value="F:zinc ion binding"/>
    <property type="evidence" value="ECO:0007669"/>
    <property type="project" value="UniProtKB-KW"/>
</dbReference>
<dbReference type="Pfam" id="PF02213">
    <property type="entry name" value="GYF"/>
    <property type="match status" value="1"/>
</dbReference>
<feature type="domain" description="GYF" evidence="9">
    <location>
        <begin position="742"/>
        <end position="796"/>
    </location>
</feature>
<feature type="domain" description="PHD-type" evidence="7">
    <location>
        <begin position="106"/>
        <end position="172"/>
    </location>
</feature>
<dbReference type="InterPro" id="IPR036855">
    <property type="entry name" value="Znf_CCCH_sf"/>
</dbReference>
<dbReference type="PANTHER" id="PTHR46695">
    <property type="entry name" value="ZINC FINGER CCCH DOMAIN-CONTAINING PROTEIN 44-RELATED"/>
    <property type="match status" value="1"/>
</dbReference>
<feature type="region of interest" description="Disordered" evidence="6">
    <location>
        <begin position="1"/>
        <end position="26"/>
    </location>
</feature>
<dbReference type="InterPro" id="IPR003121">
    <property type="entry name" value="SWIB_MDM2_domain"/>
</dbReference>
<dbReference type="InterPro" id="IPR004343">
    <property type="entry name" value="Plus-3_dom"/>
</dbReference>
<dbReference type="SMART" id="SM00249">
    <property type="entry name" value="PHD"/>
    <property type="match status" value="1"/>
</dbReference>
<comment type="caution">
    <text evidence="12">The sequence shown here is derived from an EMBL/GenBank/DDBJ whole genome shotgun (WGS) entry which is preliminary data.</text>
</comment>
<evidence type="ECO:0000313" key="12">
    <source>
        <dbReference type="EMBL" id="KAK9948461.1"/>
    </source>
</evidence>
<dbReference type="CDD" id="cd10567">
    <property type="entry name" value="SWIB-MDM2_like"/>
    <property type="match status" value="1"/>
</dbReference>
<evidence type="ECO:0000256" key="5">
    <source>
        <dbReference type="PROSITE-ProRule" id="PRU00723"/>
    </source>
</evidence>
<evidence type="ECO:0000259" key="11">
    <source>
        <dbReference type="PROSITE" id="PS51925"/>
    </source>
</evidence>
<evidence type="ECO:0000256" key="2">
    <source>
        <dbReference type="ARBA" id="ARBA00022771"/>
    </source>
</evidence>
<dbReference type="InterPro" id="IPR036885">
    <property type="entry name" value="SWIB_MDM2_dom_sf"/>
</dbReference>
<dbReference type="InterPro" id="IPR003169">
    <property type="entry name" value="GYF"/>
</dbReference>
<feature type="compositionally biased region" description="Basic and acidic residues" evidence="6">
    <location>
        <begin position="13"/>
        <end position="26"/>
    </location>
</feature>
<dbReference type="FunFam" id="3.30.40.10:FF:000303">
    <property type="entry name" value="Zinc finger CCCH domain-containing protein 19"/>
    <property type="match status" value="1"/>
</dbReference>
<feature type="region of interest" description="Disordered" evidence="6">
    <location>
        <begin position="956"/>
        <end position="1064"/>
    </location>
</feature>
<dbReference type="Pfam" id="PF03126">
    <property type="entry name" value="Plus-3"/>
    <property type="match status" value="1"/>
</dbReference>
<keyword evidence="1 5" id="KW-0479">Metal-binding</keyword>
<dbReference type="Gene3D" id="3.90.70.200">
    <property type="entry name" value="Plus-3 domain"/>
    <property type="match status" value="1"/>
</dbReference>
<feature type="compositionally biased region" description="Polar residues" evidence="6">
    <location>
        <begin position="982"/>
        <end position="993"/>
    </location>
</feature>
<evidence type="ECO:0000259" key="10">
    <source>
        <dbReference type="PROSITE" id="PS51360"/>
    </source>
</evidence>
<evidence type="ECO:0000256" key="3">
    <source>
        <dbReference type="ARBA" id="ARBA00022833"/>
    </source>
</evidence>
<dbReference type="Proteomes" id="UP001457282">
    <property type="component" value="Unassembled WGS sequence"/>
</dbReference>
<proteinExistence type="predicted"/>
<dbReference type="InterPro" id="IPR001965">
    <property type="entry name" value="Znf_PHD"/>
</dbReference>
<name>A0AAW1YIJ0_RUBAR</name>
<dbReference type="CDD" id="cd00072">
    <property type="entry name" value="GYF"/>
    <property type="match status" value="1"/>
</dbReference>
<keyword evidence="3 5" id="KW-0862">Zinc</keyword>
<feature type="compositionally biased region" description="Basic and acidic residues" evidence="6">
    <location>
        <begin position="1000"/>
        <end position="1012"/>
    </location>
</feature>
<dbReference type="Pfam" id="PF25980">
    <property type="entry name" value="NERD_plant"/>
    <property type="match status" value="1"/>
</dbReference>
<feature type="region of interest" description="Disordered" evidence="6">
    <location>
        <begin position="71"/>
        <end position="99"/>
    </location>
</feature>
<evidence type="ECO:0000256" key="6">
    <source>
        <dbReference type="SAM" id="MobiDB-lite"/>
    </source>
</evidence>
<organism evidence="12 13">
    <name type="scientific">Rubus argutus</name>
    <name type="common">Southern blackberry</name>
    <dbReference type="NCBI Taxonomy" id="59490"/>
    <lineage>
        <taxon>Eukaryota</taxon>
        <taxon>Viridiplantae</taxon>
        <taxon>Streptophyta</taxon>
        <taxon>Embryophyta</taxon>
        <taxon>Tracheophyta</taxon>
        <taxon>Spermatophyta</taxon>
        <taxon>Magnoliopsida</taxon>
        <taxon>eudicotyledons</taxon>
        <taxon>Gunneridae</taxon>
        <taxon>Pentapetalae</taxon>
        <taxon>rosids</taxon>
        <taxon>fabids</taxon>
        <taxon>Rosales</taxon>
        <taxon>Rosaceae</taxon>
        <taxon>Rosoideae</taxon>
        <taxon>Rosoideae incertae sedis</taxon>
        <taxon>Rubus</taxon>
    </lineage>
</organism>
<dbReference type="InterPro" id="IPR019786">
    <property type="entry name" value="Zinc_finger_PHD-type_CS"/>
</dbReference>
<accession>A0AAW1YIJ0</accession>
<dbReference type="PROSITE" id="PS50829">
    <property type="entry name" value="GYF"/>
    <property type="match status" value="1"/>
</dbReference>
<sequence length="1537" mass="168036">MELQQIQLYKPALGEHSEQTRSFDRPPPEAAAELISVDQCESIGDLDDSQLVGAPEVKEVHMADVERKQAEVKEVNSSLGKRRRGRPPGGHSRARAAPVRKRNDEEDVCFICFDGGSLVLCDRRGCPKAYHPACIKRDEAFFKSKAKWNCGWHICSSCQKASHYMCYTCTFSLCKGCIKDADYQCVRGNKGFCGTCMRTIMLIENVQGNKEAAQVDFDDKSSWEYLFKVYWILLKGQLSLTLDDLIKAKNPWKGAAVMTCKGGASGALYVGHKTNNTGFLNSCVDLEAAKSNGSNKKPKIGDERLSFPEGTNWASKELLEFVAHMKHGDVSVLSQFDVQALLLEYIKKNNLRDPHRKCQIICDPRLRNLFGKDCVGHFEMLKLLEYHFLIKESSAAENIIGSGVVNAVASEMEIDGNYGNQMMMGSDKRRKTRKRVDERVSHANPDAYAAIDVHNINLIYLRRNLIENLINDVDKFHERVVGSIVRIRISSSDQKQDTYRLVQVIGTNKVAEGYKIGSRTTDMKLEILNLDKKEVIPVDQISDQEFSQDECKRLRQSIKCGLIKRFTVGEIQDKAMALRAIRVNDELAAEVLRLSHLRDRASEKGQERQRRLREIPEVHSDPKMDPSYESEENAGEFDKKQDVNVKASRSVFGRKGRESFSPQREGGISNNNGSKAQKNQGREALGINGWNTTTNPSLVRCGRNNESAVESNISSEVASENSSMPFSAMMKANISAETSETEKIWHYQDPTGKVQGPFAMVQLCKWGTTGVFPPDHRIWRINENQDDSILLTDALKGQYCTEPLLPHDSNIGSQGLTVALDERNSGRNGGWNKSMNATPIDAKKIQESWNTKQDGQSLQNSGNTEVVRSNTAADAVNSNEKQTGILLQVCDSVKVNISLPNQPQECSSPTSPVLPVKPYEILSHQEGEGAAETNSHQKNGSVDWQQTTQGQMINEQGNENRSDSEGQSVQSSGQNWRPAPANSPSNGCDSTSEFVPVAKSFEKSEQDKRVVDFPDLPSPTPKPSNGDFRGQASENNQSVSSNLPVQDGGHSWSGSSLVGGGEQLHKVAGDWGGYSPTPAKPCMEEWDSSLVAASALKPSDMASDYVATPVSVSDQLTEPNPSDPTSNASGWQAILTETNEFCTLAADESVSDLLAEVEAMESLCGLATPTSIMNCGGEFTEGSKNDSISSVEGFSPAPEPGKGDALSSSCDLQFPSEAMVTDEPLGVCQASVLDLQQTGLHSSTSPELKGDRKTSDVSVNELEANVSVDQLEAGEIQTTAPSNECWDMSSTDNPWKTRLESTETSLEAVQGNVNVSWGGSDRGSANVPDLQQRSGVYSSTSTEVEGDRKPSNVSVNQPEANVSANRLEAGEIQTPALSKESWDMSSTDNPWKARVESTETSCEAVQGKVNSGWGGDRGSANMGWGGSDPGSANVDWRGGQVTNQGNTIINSGTPAGGMWEGQSRYGGDRSFGPRGDRGFPNRDLGFGRGRFVGNRQALHGNGNGGASFRPPPRGQRVCKYYESGYCKKGALCSYFHP</sequence>
<evidence type="ECO:0008006" key="14">
    <source>
        <dbReference type="Google" id="ProtNLM"/>
    </source>
</evidence>
<keyword evidence="4" id="KW-0238">DNA-binding</keyword>
<feature type="region of interest" description="Disordered" evidence="6">
    <location>
        <begin position="600"/>
        <end position="678"/>
    </location>
</feature>
<feature type="region of interest" description="Disordered" evidence="6">
    <location>
        <begin position="1335"/>
        <end position="1356"/>
    </location>
</feature>
<feature type="compositionally biased region" description="Polar residues" evidence="6">
    <location>
        <begin position="965"/>
        <end position="975"/>
    </location>
</feature>
<feature type="zinc finger region" description="C3H1-type" evidence="5">
    <location>
        <begin position="1512"/>
        <end position="1537"/>
    </location>
</feature>
<dbReference type="PROSITE" id="PS01359">
    <property type="entry name" value="ZF_PHD_1"/>
    <property type="match status" value="1"/>
</dbReference>
<evidence type="ECO:0000256" key="1">
    <source>
        <dbReference type="ARBA" id="ARBA00022723"/>
    </source>
</evidence>
<gene>
    <name evidence="12" type="ORF">M0R45_004034</name>
</gene>
<dbReference type="Gene3D" id="3.30.40.10">
    <property type="entry name" value="Zinc/RING finger domain, C3HC4 (zinc finger)"/>
    <property type="match status" value="1"/>
</dbReference>
<evidence type="ECO:0000259" key="8">
    <source>
        <dbReference type="PROSITE" id="PS50103"/>
    </source>
</evidence>
<feature type="compositionally biased region" description="Polar residues" evidence="6">
    <location>
        <begin position="1032"/>
        <end position="1044"/>
    </location>
</feature>
<dbReference type="CDD" id="cd15568">
    <property type="entry name" value="PHD5_NSD"/>
    <property type="match status" value="1"/>
</dbReference>
<dbReference type="PROSITE" id="PS51925">
    <property type="entry name" value="SWIB_MDM2"/>
    <property type="match status" value="1"/>
</dbReference>
<dbReference type="InterPro" id="IPR019787">
    <property type="entry name" value="Znf_PHD-finger"/>
</dbReference>
<dbReference type="SUPFAM" id="SSF47592">
    <property type="entry name" value="SWIB/MDM2 domain"/>
    <property type="match status" value="1"/>
</dbReference>
<protein>
    <recommendedName>
        <fullName evidence="14">Zinc finger CCCH domain-containing protein 44</fullName>
    </recommendedName>
</protein>
<dbReference type="PROSITE" id="PS51360">
    <property type="entry name" value="PLUS3"/>
    <property type="match status" value="1"/>
</dbReference>
<feature type="region of interest" description="Disordered" evidence="6">
    <location>
        <begin position="1182"/>
        <end position="1208"/>
    </location>
</feature>
<dbReference type="Pfam" id="PF02201">
    <property type="entry name" value="SWIB"/>
    <property type="match status" value="1"/>
</dbReference>
<dbReference type="Gene3D" id="3.30.1490.40">
    <property type="match status" value="1"/>
</dbReference>
<dbReference type="InterPro" id="IPR019835">
    <property type="entry name" value="SWIB_domain"/>
</dbReference>
<evidence type="ECO:0000259" key="9">
    <source>
        <dbReference type="PROSITE" id="PS50829"/>
    </source>
</evidence>
<feature type="domain" description="Plus3" evidence="10">
    <location>
        <begin position="450"/>
        <end position="583"/>
    </location>
</feature>
<evidence type="ECO:0000313" key="13">
    <source>
        <dbReference type="Proteomes" id="UP001457282"/>
    </source>
</evidence>
<feature type="domain" description="C3H1-type" evidence="8">
    <location>
        <begin position="1512"/>
        <end position="1537"/>
    </location>
</feature>
<reference evidence="12 13" key="1">
    <citation type="journal article" date="2023" name="G3 (Bethesda)">
        <title>A chromosome-length genome assembly and annotation of blackberry (Rubus argutus, cv. 'Hillquist').</title>
        <authorList>
            <person name="Bruna T."/>
            <person name="Aryal R."/>
            <person name="Dudchenko O."/>
            <person name="Sargent D.J."/>
            <person name="Mead D."/>
            <person name="Buti M."/>
            <person name="Cavallini A."/>
            <person name="Hytonen T."/>
            <person name="Andres J."/>
            <person name="Pham M."/>
            <person name="Weisz D."/>
            <person name="Mascagni F."/>
            <person name="Usai G."/>
            <person name="Natali L."/>
            <person name="Bassil N."/>
            <person name="Fernandez G.E."/>
            <person name="Lomsadze A."/>
            <person name="Armour M."/>
            <person name="Olukolu B."/>
            <person name="Poorten T."/>
            <person name="Britton C."/>
            <person name="Davik J."/>
            <person name="Ashrafi H."/>
            <person name="Aiden E.L."/>
            <person name="Borodovsky M."/>
            <person name="Worthington M."/>
        </authorList>
    </citation>
    <scope>NUCLEOTIDE SEQUENCE [LARGE SCALE GENOMIC DNA]</scope>
    <source>
        <strain evidence="12">PI 553951</strain>
    </source>
</reference>
<dbReference type="PANTHER" id="PTHR46695:SF4">
    <property type="entry name" value="ZINC FINGER CCCH DOMAIN-CONTAINING PROTEIN 44"/>
    <property type="match status" value="1"/>
</dbReference>
<dbReference type="InterPro" id="IPR036128">
    <property type="entry name" value="Plus3-like_sf"/>
</dbReference>
<dbReference type="SUPFAM" id="SSF57903">
    <property type="entry name" value="FYVE/PHD zinc finger"/>
    <property type="match status" value="1"/>
</dbReference>
<evidence type="ECO:0000259" key="7">
    <source>
        <dbReference type="PROSITE" id="PS50016"/>
    </source>
</evidence>